<comment type="caution">
    <text evidence="12">The sequence shown here is derived from an EMBL/GenBank/DDBJ whole genome shotgun (WGS) entry which is preliminary data.</text>
</comment>
<evidence type="ECO:0000256" key="11">
    <source>
        <dbReference type="PIRSR" id="PIRSR006268-2"/>
    </source>
</evidence>
<accession>A0A0L6JRD1</accession>
<dbReference type="InterPro" id="IPR024932">
    <property type="entry name" value="ApbE"/>
</dbReference>
<dbReference type="SUPFAM" id="SSF143631">
    <property type="entry name" value="ApbE-like"/>
    <property type="match status" value="1"/>
</dbReference>
<protein>
    <recommendedName>
        <fullName evidence="2 10">FAD:protein FMN transferase</fullName>
        <ecNumber evidence="1 10">2.7.1.180</ecNumber>
    </recommendedName>
    <alternativeName>
        <fullName evidence="8 10">Flavin transferase</fullName>
    </alternativeName>
</protein>
<keyword evidence="6 10" id="KW-0274">FAD</keyword>
<dbReference type="AlphaFoldDB" id="A0A0L6JRD1"/>
<comment type="cofactor">
    <cofactor evidence="11">
        <name>Mg(2+)</name>
        <dbReference type="ChEBI" id="CHEBI:18420"/>
    </cofactor>
    <cofactor evidence="11">
        <name>Mn(2+)</name>
        <dbReference type="ChEBI" id="CHEBI:29035"/>
    </cofactor>
    <text evidence="11">Magnesium. Can also use manganese.</text>
</comment>
<evidence type="ECO:0000256" key="6">
    <source>
        <dbReference type="ARBA" id="ARBA00022827"/>
    </source>
</evidence>
<comment type="catalytic activity">
    <reaction evidence="9 10">
        <text>L-threonyl-[protein] + FAD = FMN-L-threonyl-[protein] + AMP + H(+)</text>
        <dbReference type="Rhea" id="RHEA:36847"/>
        <dbReference type="Rhea" id="RHEA-COMP:11060"/>
        <dbReference type="Rhea" id="RHEA-COMP:11061"/>
        <dbReference type="ChEBI" id="CHEBI:15378"/>
        <dbReference type="ChEBI" id="CHEBI:30013"/>
        <dbReference type="ChEBI" id="CHEBI:57692"/>
        <dbReference type="ChEBI" id="CHEBI:74257"/>
        <dbReference type="ChEBI" id="CHEBI:456215"/>
        <dbReference type="EC" id="2.7.1.180"/>
    </reaction>
</comment>
<keyword evidence="5 10" id="KW-0479">Metal-binding</keyword>
<name>A0A0L6JRD1_9FIRM</name>
<reference evidence="13" key="1">
    <citation type="submission" date="2015-07" db="EMBL/GenBank/DDBJ databases">
        <title>Near-Complete Genome Sequence of the Cellulolytic Bacterium Bacteroides (Pseudobacteroides) cellulosolvens ATCC 35603.</title>
        <authorList>
            <person name="Dassa B."/>
            <person name="Utturkar S.M."/>
            <person name="Klingeman D.M."/>
            <person name="Hurt R.A."/>
            <person name="Keller M."/>
            <person name="Xu J."/>
            <person name="Reddy Y.H.K."/>
            <person name="Borovok I."/>
            <person name="Grinberg I.R."/>
            <person name="Lamed R."/>
            <person name="Zhivin O."/>
            <person name="Bayer E.A."/>
            <person name="Brown S.D."/>
        </authorList>
    </citation>
    <scope>NUCLEOTIDE SEQUENCE [LARGE SCALE GENOMIC DNA]</scope>
    <source>
        <strain evidence="13">DSM 2933</strain>
    </source>
</reference>
<comment type="similarity">
    <text evidence="10">Belongs to the ApbE family.</text>
</comment>
<evidence type="ECO:0000256" key="4">
    <source>
        <dbReference type="ARBA" id="ARBA00022679"/>
    </source>
</evidence>
<dbReference type="PANTHER" id="PTHR30040">
    <property type="entry name" value="THIAMINE BIOSYNTHESIS LIPOPROTEIN APBE"/>
    <property type="match status" value="1"/>
</dbReference>
<dbReference type="Gene3D" id="3.10.520.10">
    <property type="entry name" value="ApbE-like domains"/>
    <property type="match status" value="1"/>
</dbReference>
<dbReference type="EMBL" id="LGTC01000001">
    <property type="protein sequence ID" value="KNY28338.1"/>
    <property type="molecule type" value="Genomic_DNA"/>
</dbReference>
<dbReference type="GO" id="GO:0016740">
    <property type="term" value="F:transferase activity"/>
    <property type="evidence" value="ECO:0007669"/>
    <property type="project" value="UniProtKB-UniRule"/>
</dbReference>
<evidence type="ECO:0000256" key="9">
    <source>
        <dbReference type="ARBA" id="ARBA00048540"/>
    </source>
</evidence>
<gene>
    <name evidence="12" type="ORF">Bccel_3612</name>
</gene>
<dbReference type="RefSeq" id="WP_050753591.1">
    <property type="nucleotide sequence ID" value="NZ_JQKC01000007.1"/>
</dbReference>
<feature type="binding site" evidence="11">
    <location>
        <position position="149"/>
    </location>
    <ligand>
        <name>Mg(2+)</name>
        <dbReference type="ChEBI" id="CHEBI:18420"/>
    </ligand>
</feature>
<keyword evidence="3 10" id="KW-0285">Flavoprotein</keyword>
<dbReference type="EC" id="2.7.1.180" evidence="1 10"/>
<dbReference type="InterPro" id="IPR003374">
    <property type="entry name" value="ApbE-like_sf"/>
</dbReference>
<evidence type="ECO:0000256" key="2">
    <source>
        <dbReference type="ARBA" id="ARBA00016337"/>
    </source>
</evidence>
<evidence type="ECO:0000256" key="10">
    <source>
        <dbReference type="PIRNR" id="PIRNR006268"/>
    </source>
</evidence>
<proteinExistence type="inferred from homology"/>
<dbReference type="PATRIC" id="fig|398512.5.peg.3786"/>
<dbReference type="Proteomes" id="UP000036923">
    <property type="component" value="Unassembled WGS sequence"/>
</dbReference>
<dbReference type="Pfam" id="PF02424">
    <property type="entry name" value="ApbE"/>
    <property type="match status" value="1"/>
</dbReference>
<organism evidence="12 13">
    <name type="scientific">Pseudobacteroides cellulosolvens ATCC 35603 = DSM 2933</name>
    <dbReference type="NCBI Taxonomy" id="398512"/>
    <lineage>
        <taxon>Bacteria</taxon>
        <taxon>Bacillati</taxon>
        <taxon>Bacillota</taxon>
        <taxon>Clostridia</taxon>
        <taxon>Eubacteriales</taxon>
        <taxon>Oscillospiraceae</taxon>
        <taxon>Pseudobacteroides</taxon>
    </lineage>
</organism>
<evidence type="ECO:0000313" key="12">
    <source>
        <dbReference type="EMBL" id="KNY28338.1"/>
    </source>
</evidence>
<evidence type="ECO:0000256" key="5">
    <source>
        <dbReference type="ARBA" id="ARBA00022723"/>
    </source>
</evidence>
<feature type="binding site" evidence="11">
    <location>
        <position position="263"/>
    </location>
    <ligand>
        <name>Mg(2+)</name>
        <dbReference type="ChEBI" id="CHEBI:18420"/>
    </ligand>
</feature>
<feature type="binding site" evidence="11">
    <location>
        <position position="267"/>
    </location>
    <ligand>
        <name>Mg(2+)</name>
        <dbReference type="ChEBI" id="CHEBI:18420"/>
    </ligand>
</feature>
<evidence type="ECO:0000256" key="1">
    <source>
        <dbReference type="ARBA" id="ARBA00011955"/>
    </source>
</evidence>
<evidence type="ECO:0000313" key="13">
    <source>
        <dbReference type="Proteomes" id="UP000036923"/>
    </source>
</evidence>
<evidence type="ECO:0000256" key="7">
    <source>
        <dbReference type="ARBA" id="ARBA00022842"/>
    </source>
</evidence>
<evidence type="ECO:0000256" key="3">
    <source>
        <dbReference type="ARBA" id="ARBA00022630"/>
    </source>
</evidence>
<sequence>MEANCVSKDFFSLGTVNSIKIYNCDDEELIERAITRVYEIDDLMSAYKLDSDISRLNRNSGKGFIDIHPDTFKVLNRAIEFSQVSSGAFDITIRPLVELWGIGRKKNFIPHEDDINRIKKLVNYKSVVLDKIRCQACLDIPGQAVDLGGIAKGFAADEVKRILLESDIENALINLGGNIVTIGNRPDGRTWQIGIQNPLEVTGSFLGILTVTDKTIVTSGCNERFFMKDGIRYHHILDPRTGMPAKTTALSITAIADCSMDADALTTASFILENGFRGDGLDLVRKLDAQVIIINSDGEVLITDGLKRNFKVRSRCYEKE</sequence>
<dbReference type="PIRSF" id="PIRSF006268">
    <property type="entry name" value="ApbE"/>
    <property type="match status" value="1"/>
</dbReference>
<dbReference type="GO" id="GO:0046872">
    <property type="term" value="F:metal ion binding"/>
    <property type="evidence" value="ECO:0007669"/>
    <property type="project" value="UniProtKB-UniRule"/>
</dbReference>
<keyword evidence="7 10" id="KW-0460">Magnesium</keyword>
<dbReference type="STRING" id="398512.Bccel_3612"/>
<keyword evidence="13" id="KW-1185">Reference proteome</keyword>
<evidence type="ECO:0000256" key="8">
    <source>
        <dbReference type="ARBA" id="ARBA00031306"/>
    </source>
</evidence>
<keyword evidence="4 10" id="KW-0808">Transferase</keyword>
<dbReference type="PANTHER" id="PTHR30040:SF2">
    <property type="entry name" value="FAD:PROTEIN FMN TRANSFERASE"/>
    <property type="match status" value="1"/>
</dbReference>
<dbReference type="eggNOG" id="COG1477">
    <property type="taxonomic scope" value="Bacteria"/>
</dbReference>
<dbReference type="OrthoDB" id="9778595at2"/>
<keyword evidence="12" id="KW-0449">Lipoprotein</keyword>